<accession>A0A8H3A7K3</accession>
<proteinExistence type="predicted"/>
<organism evidence="1 2">
    <name type="scientific">Rhizoctonia solani</name>
    <dbReference type="NCBI Taxonomy" id="456999"/>
    <lineage>
        <taxon>Eukaryota</taxon>
        <taxon>Fungi</taxon>
        <taxon>Dikarya</taxon>
        <taxon>Basidiomycota</taxon>
        <taxon>Agaricomycotina</taxon>
        <taxon>Agaricomycetes</taxon>
        <taxon>Cantharellales</taxon>
        <taxon>Ceratobasidiaceae</taxon>
        <taxon>Rhizoctonia</taxon>
    </lineage>
</organism>
<reference evidence="1" key="1">
    <citation type="submission" date="2021-01" db="EMBL/GenBank/DDBJ databases">
        <authorList>
            <person name="Kaushik A."/>
        </authorList>
    </citation>
    <scope>NUCLEOTIDE SEQUENCE</scope>
    <source>
        <strain evidence="1">AG3-T5</strain>
    </source>
</reference>
<dbReference type="AlphaFoldDB" id="A0A8H3A7K3"/>
<dbReference type="EMBL" id="CAJMWW010000039">
    <property type="protein sequence ID" value="CAE6404661.1"/>
    <property type="molecule type" value="Genomic_DNA"/>
</dbReference>
<gene>
    <name evidence="1" type="ORF">RDB_LOCUS12651</name>
</gene>
<dbReference type="Proteomes" id="UP000663841">
    <property type="component" value="Unassembled WGS sequence"/>
</dbReference>
<protein>
    <submittedName>
        <fullName evidence="1">Uncharacterized protein</fullName>
    </submittedName>
</protein>
<evidence type="ECO:0000313" key="2">
    <source>
        <dbReference type="Proteomes" id="UP000663841"/>
    </source>
</evidence>
<evidence type="ECO:0000313" key="1">
    <source>
        <dbReference type="EMBL" id="CAE6404661.1"/>
    </source>
</evidence>
<comment type="caution">
    <text evidence="1">The sequence shown here is derived from an EMBL/GenBank/DDBJ whole genome shotgun (WGS) entry which is preliminary data.</text>
</comment>
<name>A0A8H3A7K3_9AGAM</name>
<sequence>MRIKNGGDLIHARGYHKLRSDGRDASFVRYEQMVDRLAHRRRAQEDLGQQSFYGQLRHIFRLDLPPKTIVNRDKDPRPLLLAMIYEAPVKKEETYEYPVVWYEGDLSTGEVIDASTIPCAVG</sequence>